<evidence type="ECO:0000256" key="1">
    <source>
        <dbReference type="SAM" id="SignalP"/>
    </source>
</evidence>
<evidence type="ECO:0008006" key="4">
    <source>
        <dbReference type="Google" id="ProtNLM"/>
    </source>
</evidence>
<reference evidence="2 3" key="1">
    <citation type="submission" date="2024-08" db="EMBL/GenBank/DDBJ databases">
        <authorList>
            <person name="Cucini C."/>
            <person name="Frati F."/>
        </authorList>
    </citation>
    <scope>NUCLEOTIDE SEQUENCE [LARGE SCALE GENOMIC DNA]</scope>
</reference>
<protein>
    <recommendedName>
        <fullName evidence="4">Secreted protein</fullName>
    </recommendedName>
</protein>
<proteinExistence type="predicted"/>
<keyword evidence="1" id="KW-0732">Signal</keyword>
<keyword evidence="3" id="KW-1185">Reference proteome</keyword>
<name>A0ABP1R6C5_9HEXA</name>
<evidence type="ECO:0000313" key="3">
    <source>
        <dbReference type="Proteomes" id="UP001642540"/>
    </source>
</evidence>
<comment type="caution">
    <text evidence="2">The sequence shown here is derived from an EMBL/GenBank/DDBJ whole genome shotgun (WGS) entry which is preliminary data.</text>
</comment>
<feature type="chain" id="PRO_5045942801" description="Secreted protein" evidence="1">
    <location>
        <begin position="22"/>
        <end position="171"/>
    </location>
</feature>
<dbReference type="Proteomes" id="UP001642540">
    <property type="component" value="Unassembled WGS sequence"/>
</dbReference>
<gene>
    <name evidence="2" type="ORF">ODALV1_LOCUS19341</name>
</gene>
<organism evidence="2 3">
    <name type="scientific">Orchesella dallaii</name>
    <dbReference type="NCBI Taxonomy" id="48710"/>
    <lineage>
        <taxon>Eukaryota</taxon>
        <taxon>Metazoa</taxon>
        <taxon>Ecdysozoa</taxon>
        <taxon>Arthropoda</taxon>
        <taxon>Hexapoda</taxon>
        <taxon>Collembola</taxon>
        <taxon>Entomobryomorpha</taxon>
        <taxon>Entomobryoidea</taxon>
        <taxon>Orchesellidae</taxon>
        <taxon>Orchesellinae</taxon>
        <taxon>Orchesella</taxon>
    </lineage>
</organism>
<dbReference type="EMBL" id="CAXLJM020000065">
    <property type="protein sequence ID" value="CAL8121348.1"/>
    <property type="molecule type" value="Genomic_DNA"/>
</dbReference>
<evidence type="ECO:0000313" key="2">
    <source>
        <dbReference type="EMBL" id="CAL8121348.1"/>
    </source>
</evidence>
<accession>A0ABP1R6C5</accession>
<sequence length="171" mass="18202">MKQFLITVALIASALVAPSYGSAAMGVRRMEISQPDEGAPESTLPLVQGARNCGGPGRVVAWRFETCGGEGICKIPGDDNQKRQSEFEFIPSQDSEGLGVRLGVVSDGNTKIVYEKAIANSAVQGGELYVMNALGGAKKDHIGKTVTLQYILYRVDTGDVEVCSEADFMIV</sequence>
<feature type="signal peptide" evidence="1">
    <location>
        <begin position="1"/>
        <end position="21"/>
    </location>
</feature>